<keyword evidence="3" id="KW-1185">Reference proteome</keyword>
<dbReference type="Proteomes" id="UP000537161">
    <property type="component" value="Unassembled WGS sequence"/>
</dbReference>
<dbReference type="SUPFAM" id="SSF54909">
    <property type="entry name" value="Dimeric alpha+beta barrel"/>
    <property type="match status" value="1"/>
</dbReference>
<dbReference type="AlphaFoldDB" id="A0A7W9B9F2"/>
<name>A0A7W9B9F2_9SPHN</name>
<dbReference type="EMBL" id="JACIJH010000023">
    <property type="protein sequence ID" value="MBB5708635.1"/>
    <property type="molecule type" value="Genomic_DNA"/>
</dbReference>
<evidence type="ECO:0000313" key="2">
    <source>
        <dbReference type="EMBL" id="MBB5708635.1"/>
    </source>
</evidence>
<gene>
    <name evidence="2" type="ORF">FHR21_004029</name>
</gene>
<sequence>MADHAFILTTVEVRDAQAFAAYRAAIAGLNDRIGGTMLVRGKALEMLEGDGEAGEVVIVIGFSDVDAARAYIASPEYQAARPLREAAGRFRIRLVG</sequence>
<comment type="caution">
    <text evidence="2">The sequence shown here is derived from an EMBL/GenBank/DDBJ whole genome shotgun (WGS) entry which is preliminary data.</text>
</comment>
<reference evidence="2 3" key="1">
    <citation type="submission" date="2020-08" db="EMBL/GenBank/DDBJ databases">
        <title>Genomic Encyclopedia of Type Strains, Phase IV (KMG-IV): sequencing the most valuable type-strain genomes for metagenomic binning, comparative biology and taxonomic classification.</title>
        <authorList>
            <person name="Goeker M."/>
        </authorList>
    </citation>
    <scope>NUCLEOTIDE SEQUENCE [LARGE SCALE GENOMIC DNA]</scope>
    <source>
        <strain evidence="2 3">DSM 27163</strain>
    </source>
</reference>
<dbReference type="PANTHER" id="PTHR41521:SF4">
    <property type="entry name" value="BLR0684 PROTEIN"/>
    <property type="match status" value="1"/>
</dbReference>
<organism evidence="2 3">
    <name type="scientific">Sphingopyxis panaciterrulae</name>
    <dbReference type="NCBI Taxonomy" id="462372"/>
    <lineage>
        <taxon>Bacteria</taxon>
        <taxon>Pseudomonadati</taxon>
        <taxon>Pseudomonadota</taxon>
        <taxon>Alphaproteobacteria</taxon>
        <taxon>Sphingomonadales</taxon>
        <taxon>Sphingomonadaceae</taxon>
        <taxon>Sphingopyxis</taxon>
    </lineage>
</organism>
<dbReference type="Gene3D" id="3.30.70.100">
    <property type="match status" value="1"/>
</dbReference>
<dbReference type="Pfam" id="PF07045">
    <property type="entry name" value="DUF1330"/>
    <property type="match status" value="1"/>
</dbReference>
<protein>
    <submittedName>
        <fullName evidence="2">Uncharacterized protein (DUF1330 family)</fullName>
    </submittedName>
</protein>
<dbReference type="RefSeq" id="WP_184101547.1">
    <property type="nucleotide sequence ID" value="NZ_JACIJH010000023.1"/>
</dbReference>
<accession>A0A7W9B9F2</accession>
<feature type="domain" description="DUF1330" evidence="1">
    <location>
        <begin position="5"/>
        <end position="95"/>
    </location>
</feature>
<dbReference type="PANTHER" id="PTHR41521">
    <property type="match status" value="1"/>
</dbReference>
<dbReference type="InterPro" id="IPR011008">
    <property type="entry name" value="Dimeric_a/b-barrel"/>
</dbReference>
<proteinExistence type="predicted"/>
<evidence type="ECO:0000259" key="1">
    <source>
        <dbReference type="Pfam" id="PF07045"/>
    </source>
</evidence>
<evidence type="ECO:0000313" key="3">
    <source>
        <dbReference type="Proteomes" id="UP000537161"/>
    </source>
</evidence>
<dbReference type="InterPro" id="IPR010753">
    <property type="entry name" value="DUF1330"/>
</dbReference>